<dbReference type="Proteomes" id="UP000018468">
    <property type="component" value="Linkage group LG17"/>
</dbReference>
<feature type="domain" description="Gamma-glutamylcyclotransferase AIG2-like" evidence="8">
    <location>
        <begin position="26"/>
        <end position="119"/>
    </location>
</feature>
<feature type="chain" id="PRO_5004865672" description="Gamma-glutamylaminecyclotransferase" evidence="7">
    <location>
        <begin position="24"/>
        <end position="178"/>
    </location>
</feature>
<dbReference type="GO" id="GO:0061929">
    <property type="term" value="F:gamma-glutamylaminecyclotransferase activity"/>
    <property type="evidence" value="ECO:0007669"/>
    <property type="project" value="UniProtKB-UniRule"/>
</dbReference>
<dbReference type="GO" id="GO:0042219">
    <property type="term" value="P:modified amino acid catabolic process"/>
    <property type="evidence" value="ECO:0007669"/>
    <property type="project" value="UniProtKB-UniRule"/>
</dbReference>
<keyword evidence="3 6" id="KW-0456">Lyase</keyword>
<dbReference type="Ensembl" id="ENSLOCT00000003532.1">
    <property type="protein sequence ID" value="ENSLOCP00000003525.1"/>
    <property type="gene ID" value="ENSLOCG00000002994.1"/>
</dbReference>
<reference evidence="9" key="3">
    <citation type="submission" date="2025-09" db="UniProtKB">
        <authorList>
            <consortium name="Ensembl"/>
        </authorList>
    </citation>
    <scope>IDENTIFICATION</scope>
</reference>
<evidence type="ECO:0000256" key="4">
    <source>
        <dbReference type="ARBA" id="ARBA00057733"/>
    </source>
</evidence>
<dbReference type="Bgee" id="ENSLOCG00000002994">
    <property type="expression patterns" value="Expressed in mesonephros and 13 other cell types or tissues"/>
</dbReference>
<dbReference type="InterPro" id="IPR013024">
    <property type="entry name" value="GGCT-like"/>
</dbReference>
<sequence>MARIRTAVLISILLLPLMARVQMTQIFVYGTLKKGQPNYFEMVDKNNGKAEYCGKAQTVEKYPLVIAGKYNIPFLLNVPGSGQQVRGEIYYVDKQMLQFLDKFEDCPRMYQRTPMKLWVEEWKVGSNLSEVTPTVGSIIEAFAYSTTTYQPEWLNLTCFDSYDAYGDHGLIYTERKKR</sequence>
<dbReference type="GO" id="GO:0005829">
    <property type="term" value="C:cytosol"/>
    <property type="evidence" value="ECO:0000318"/>
    <property type="project" value="GO_Central"/>
</dbReference>
<comment type="function">
    <text evidence="4">May contribute to degradation of proteins cross-linked by transglutaminases by degrading the cross-link between a lysine and a glutamic acid residue. Catalyzes the formation of 5-oxo-L-proline from L-gamma-glutamyl-L-epsilon-lysine.</text>
</comment>
<evidence type="ECO:0000256" key="3">
    <source>
        <dbReference type="ARBA" id="ARBA00023239"/>
    </source>
</evidence>
<dbReference type="HOGENOM" id="CLU_083466_1_0_1"/>
<organism evidence="9 10">
    <name type="scientific">Lepisosteus oculatus</name>
    <name type="common">Spotted gar</name>
    <dbReference type="NCBI Taxonomy" id="7918"/>
    <lineage>
        <taxon>Eukaryota</taxon>
        <taxon>Metazoa</taxon>
        <taxon>Chordata</taxon>
        <taxon>Craniata</taxon>
        <taxon>Vertebrata</taxon>
        <taxon>Euteleostomi</taxon>
        <taxon>Actinopterygii</taxon>
        <taxon>Neopterygii</taxon>
        <taxon>Holostei</taxon>
        <taxon>Semionotiformes</taxon>
        <taxon>Lepisosteidae</taxon>
        <taxon>Lepisosteus</taxon>
    </lineage>
</organism>
<dbReference type="KEGG" id="loc:102696144"/>
<reference evidence="10" key="1">
    <citation type="submission" date="2011-12" db="EMBL/GenBank/DDBJ databases">
        <title>The Draft Genome of Lepisosteus oculatus.</title>
        <authorList>
            <consortium name="The Broad Institute Genome Assembly &amp; Analysis Group"/>
            <consortium name="Computational R&amp;D Group"/>
            <consortium name="and Sequencing Platform"/>
            <person name="Di Palma F."/>
            <person name="Alfoldi J."/>
            <person name="Johnson J."/>
            <person name="Berlin A."/>
            <person name="Gnerre S."/>
            <person name="Jaffe D."/>
            <person name="MacCallum I."/>
            <person name="Young S."/>
            <person name="Walker B.J."/>
            <person name="Lander E.S."/>
            <person name="Lindblad-Toh K."/>
        </authorList>
    </citation>
    <scope>NUCLEOTIDE SEQUENCE [LARGE SCALE GENOMIC DNA]</scope>
</reference>
<dbReference type="eggNOG" id="KOG4450">
    <property type="taxonomic scope" value="Eukaryota"/>
</dbReference>
<dbReference type="FunFam" id="3.10.490.10:FF:000008">
    <property type="entry name" value="Gamma-glutamylaminecyclotransferase A"/>
    <property type="match status" value="1"/>
</dbReference>
<dbReference type="RefSeq" id="XP_015218919.1">
    <property type="nucleotide sequence ID" value="XM_015363433.2"/>
</dbReference>
<name>W5M567_LEPOC</name>
<dbReference type="GeneID" id="102696144"/>
<proteinExistence type="inferred from homology"/>
<keyword evidence="7" id="KW-0732">Signal</keyword>
<dbReference type="RefSeq" id="XP_015218914.1">
    <property type="nucleotide sequence ID" value="XM_015363428.2"/>
</dbReference>
<reference evidence="9" key="2">
    <citation type="submission" date="2025-08" db="UniProtKB">
        <authorList>
            <consortium name="Ensembl"/>
        </authorList>
    </citation>
    <scope>IDENTIFICATION</scope>
</reference>
<dbReference type="PANTHER" id="PTHR12510">
    <property type="entry name" value="TROPONIN C-AKIN-1 PROTEIN"/>
    <property type="match status" value="1"/>
</dbReference>
<dbReference type="PANTHER" id="PTHR12510:SF4">
    <property type="entry name" value="GAMMA-GLUTAMYLAMINECYCLOTRANSFERASE"/>
    <property type="match status" value="1"/>
</dbReference>
<dbReference type="SUPFAM" id="SSF110857">
    <property type="entry name" value="Gamma-glutamyl cyclotransferase-like"/>
    <property type="match status" value="1"/>
</dbReference>
<dbReference type="Gene3D" id="3.10.490.10">
    <property type="entry name" value="Gamma-glutamyl cyclotransferase-like"/>
    <property type="match status" value="1"/>
</dbReference>
<evidence type="ECO:0000256" key="1">
    <source>
        <dbReference type="ARBA" id="ARBA00001684"/>
    </source>
</evidence>
<dbReference type="InterPro" id="IPR036568">
    <property type="entry name" value="GGCT-like_sf"/>
</dbReference>
<dbReference type="RefSeq" id="XP_015218916.1">
    <property type="nucleotide sequence ID" value="XM_015363430.2"/>
</dbReference>
<dbReference type="InParanoid" id="W5M567"/>
<dbReference type="Pfam" id="PF06094">
    <property type="entry name" value="GGACT"/>
    <property type="match status" value="1"/>
</dbReference>
<evidence type="ECO:0000259" key="8">
    <source>
        <dbReference type="Pfam" id="PF06094"/>
    </source>
</evidence>
<comment type="catalytic activity">
    <reaction evidence="1 6">
        <text>epsilon-(gamma-L-glutamyl)-L-lysine = 5-oxo-L-proline + L-lysine</text>
        <dbReference type="Rhea" id="RHEA:16961"/>
        <dbReference type="ChEBI" id="CHEBI:32551"/>
        <dbReference type="ChEBI" id="CHEBI:58402"/>
        <dbReference type="ChEBI" id="CHEBI:133752"/>
        <dbReference type="EC" id="4.3.2.8"/>
    </reaction>
</comment>
<dbReference type="InterPro" id="IPR009288">
    <property type="entry name" value="AIG2-like_dom"/>
</dbReference>
<evidence type="ECO:0000313" key="9">
    <source>
        <dbReference type="Ensembl" id="ENSLOCP00000003525.1"/>
    </source>
</evidence>
<dbReference type="RefSeq" id="XP_015218915.1">
    <property type="nucleotide sequence ID" value="XM_015363429.2"/>
</dbReference>
<dbReference type="AlphaFoldDB" id="W5M567"/>
<evidence type="ECO:0000256" key="7">
    <source>
        <dbReference type="SAM" id="SignalP"/>
    </source>
</evidence>
<accession>W5M567</accession>
<dbReference type="EMBL" id="AHAT01025041">
    <property type="status" value="NOT_ANNOTATED_CDS"/>
    <property type="molecule type" value="Genomic_DNA"/>
</dbReference>
<dbReference type="STRING" id="7918.ENSLOCP00000003525"/>
<evidence type="ECO:0000256" key="2">
    <source>
        <dbReference type="ARBA" id="ARBA00008861"/>
    </source>
</evidence>
<dbReference type="OMA" id="FENIPTM"/>
<feature type="active site" description="Proton acceptor" evidence="5">
    <location>
        <position position="104"/>
    </location>
</feature>
<protein>
    <recommendedName>
        <fullName evidence="6">Gamma-glutamylaminecyclotransferase</fullName>
        <ecNumber evidence="6">4.3.2.8</ecNumber>
    </recommendedName>
</protein>
<dbReference type="RefSeq" id="XP_015218918.1">
    <property type="nucleotide sequence ID" value="XM_015363432.2"/>
</dbReference>
<comment type="similarity">
    <text evidence="2 6">Belongs to the gamma-glutamylcyclotransferase family.</text>
</comment>
<dbReference type="RefSeq" id="XP_015218917.1">
    <property type="nucleotide sequence ID" value="XM_015363431.2"/>
</dbReference>
<keyword evidence="10" id="KW-1185">Reference proteome</keyword>
<evidence type="ECO:0000313" key="10">
    <source>
        <dbReference type="Proteomes" id="UP000018468"/>
    </source>
</evidence>
<dbReference type="InterPro" id="IPR039126">
    <property type="entry name" value="GGACT"/>
</dbReference>
<dbReference type="EC" id="4.3.2.8" evidence="6"/>
<dbReference type="CDD" id="cd06661">
    <property type="entry name" value="GGCT_like"/>
    <property type="match status" value="1"/>
</dbReference>
<dbReference type="OrthoDB" id="113620at2759"/>
<dbReference type="FunCoup" id="W5M567">
    <property type="interactions" value="222"/>
</dbReference>
<feature type="signal peptide" evidence="7">
    <location>
        <begin position="1"/>
        <end position="23"/>
    </location>
</feature>
<dbReference type="GeneTree" id="ENSGT00390000010543"/>
<evidence type="ECO:0000256" key="6">
    <source>
        <dbReference type="RuleBase" id="RU367036"/>
    </source>
</evidence>
<evidence type="ECO:0000256" key="5">
    <source>
        <dbReference type="PIRSR" id="PIRSR639126-1"/>
    </source>
</evidence>